<sequence>MSISKEDLLEKRKNLSTQLGNAQKNLYNIEGAIMFINIELKKMEEQDVRESTGTD</sequence>
<reference evidence="2" key="1">
    <citation type="journal article" date="2015" name="Nature">
        <title>Complex archaea that bridge the gap between prokaryotes and eukaryotes.</title>
        <authorList>
            <person name="Spang A."/>
            <person name="Saw J.H."/>
            <person name="Jorgensen S.L."/>
            <person name="Zaremba-Niedzwiedzka K."/>
            <person name="Martijn J."/>
            <person name="Lind A.E."/>
            <person name="van Eijk R."/>
            <person name="Schleper C."/>
            <person name="Guy L."/>
            <person name="Ettema T.J."/>
        </authorList>
    </citation>
    <scope>NUCLEOTIDE SEQUENCE</scope>
</reference>
<dbReference type="EMBL" id="LAZR01014610">
    <property type="protein sequence ID" value="KKM16729.1"/>
    <property type="molecule type" value="Genomic_DNA"/>
</dbReference>
<dbReference type="EMBL" id="LAZR01011817">
    <property type="protein sequence ID" value="KKM58499.1"/>
    <property type="molecule type" value="Genomic_DNA"/>
</dbReference>
<evidence type="ECO:0000313" key="2">
    <source>
        <dbReference type="EMBL" id="KKM58499.1"/>
    </source>
</evidence>
<organism evidence="2">
    <name type="scientific">marine sediment metagenome</name>
    <dbReference type="NCBI Taxonomy" id="412755"/>
    <lineage>
        <taxon>unclassified sequences</taxon>
        <taxon>metagenomes</taxon>
        <taxon>ecological metagenomes</taxon>
    </lineage>
</organism>
<protein>
    <submittedName>
        <fullName evidence="2">Uncharacterized protein</fullName>
    </submittedName>
</protein>
<gene>
    <name evidence="2" type="ORF">LCGC14_1549270</name>
    <name evidence="1" type="ORF">LCGC14_1682920</name>
</gene>
<name>A0A0F9LRM3_9ZZZZ</name>
<comment type="caution">
    <text evidence="2">The sequence shown here is derived from an EMBL/GenBank/DDBJ whole genome shotgun (WGS) entry which is preliminary data.</text>
</comment>
<evidence type="ECO:0000313" key="1">
    <source>
        <dbReference type="EMBL" id="KKM16729.1"/>
    </source>
</evidence>
<accession>A0A0F9LRM3</accession>
<proteinExistence type="predicted"/>
<dbReference type="AlphaFoldDB" id="A0A0F9LRM3"/>